<dbReference type="PANTHER" id="PTHR32444">
    <property type="entry name" value="BULB-TYPE LECTIN DOMAIN-CONTAINING PROTEIN"/>
    <property type="match status" value="1"/>
</dbReference>
<keyword evidence="3" id="KW-0325">Glycoprotein</keyword>
<dbReference type="InterPro" id="IPR036426">
    <property type="entry name" value="Bulb-type_lectin_dom_sf"/>
</dbReference>
<dbReference type="Proteomes" id="UP000796880">
    <property type="component" value="Unassembled WGS sequence"/>
</dbReference>
<feature type="domain" description="Bulb-type lectin" evidence="5">
    <location>
        <begin position="50"/>
        <end position="188"/>
    </location>
</feature>
<dbReference type="PROSITE" id="PS51257">
    <property type="entry name" value="PROKAR_LIPOPROTEIN"/>
    <property type="match status" value="1"/>
</dbReference>
<keyword evidence="2" id="KW-1015">Disulfide bond</keyword>
<name>A0A8K0GYC8_9ROSA</name>
<dbReference type="InterPro" id="IPR001480">
    <property type="entry name" value="Bulb-type_lectin_dom"/>
</dbReference>
<keyword evidence="1" id="KW-0732">Signal</keyword>
<dbReference type="PANTHER" id="PTHR32444:SF108">
    <property type="entry name" value="OS02G0527900 PROTEIN"/>
    <property type="match status" value="1"/>
</dbReference>
<keyword evidence="8" id="KW-1185">Reference proteome</keyword>
<feature type="transmembrane region" description="Helical" evidence="4">
    <location>
        <begin position="448"/>
        <end position="476"/>
    </location>
</feature>
<proteinExistence type="predicted"/>
<evidence type="ECO:0000256" key="3">
    <source>
        <dbReference type="ARBA" id="ARBA00023180"/>
    </source>
</evidence>
<dbReference type="SMART" id="SM00108">
    <property type="entry name" value="B_lectin"/>
    <property type="match status" value="1"/>
</dbReference>
<protein>
    <recommendedName>
        <fullName evidence="9">Apple domain-containing protein</fullName>
    </recommendedName>
</protein>
<evidence type="ECO:0000313" key="7">
    <source>
        <dbReference type="EMBL" id="KAF3441715.1"/>
    </source>
</evidence>
<keyword evidence="4" id="KW-0812">Transmembrane</keyword>
<evidence type="ECO:0000256" key="2">
    <source>
        <dbReference type="ARBA" id="ARBA00023157"/>
    </source>
</evidence>
<keyword evidence="4" id="KW-1133">Transmembrane helix</keyword>
<dbReference type="PROSITE" id="PS50927">
    <property type="entry name" value="BULB_LECTIN"/>
    <property type="match status" value="1"/>
</dbReference>
<dbReference type="AlphaFoldDB" id="A0A8K0GYC8"/>
<evidence type="ECO:0000259" key="5">
    <source>
        <dbReference type="PROSITE" id="PS50927"/>
    </source>
</evidence>
<evidence type="ECO:0000256" key="1">
    <source>
        <dbReference type="ARBA" id="ARBA00022729"/>
    </source>
</evidence>
<gene>
    <name evidence="7" type="ORF">FNV43_RR15630</name>
</gene>
<comment type="caution">
    <text evidence="7">The sequence shown here is derived from an EMBL/GenBank/DDBJ whole genome shotgun (WGS) entry which is preliminary data.</text>
</comment>
<dbReference type="GO" id="GO:0048544">
    <property type="term" value="P:recognition of pollen"/>
    <property type="evidence" value="ECO:0007669"/>
    <property type="project" value="InterPro"/>
</dbReference>
<organism evidence="7 8">
    <name type="scientific">Rhamnella rubrinervis</name>
    <dbReference type="NCBI Taxonomy" id="2594499"/>
    <lineage>
        <taxon>Eukaryota</taxon>
        <taxon>Viridiplantae</taxon>
        <taxon>Streptophyta</taxon>
        <taxon>Embryophyta</taxon>
        <taxon>Tracheophyta</taxon>
        <taxon>Spermatophyta</taxon>
        <taxon>Magnoliopsida</taxon>
        <taxon>eudicotyledons</taxon>
        <taxon>Gunneridae</taxon>
        <taxon>Pentapetalae</taxon>
        <taxon>rosids</taxon>
        <taxon>fabids</taxon>
        <taxon>Rosales</taxon>
        <taxon>Rhamnaceae</taxon>
        <taxon>rhamnoid group</taxon>
        <taxon>Rhamneae</taxon>
        <taxon>Rhamnella</taxon>
    </lineage>
</organism>
<evidence type="ECO:0008006" key="9">
    <source>
        <dbReference type="Google" id="ProtNLM"/>
    </source>
</evidence>
<evidence type="ECO:0000313" key="8">
    <source>
        <dbReference type="Proteomes" id="UP000796880"/>
    </source>
</evidence>
<dbReference type="SUPFAM" id="SSF51110">
    <property type="entry name" value="alpha-D-mannose-specific plant lectins"/>
    <property type="match status" value="1"/>
</dbReference>
<feature type="domain" description="Apple" evidence="6">
    <location>
        <begin position="355"/>
        <end position="439"/>
    </location>
</feature>
<evidence type="ECO:0000256" key="4">
    <source>
        <dbReference type="SAM" id="Phobius"/>
    </source>
</evidence>
<dbReference type="Pfam" id="PF00024">
    <property type="entry name" value="PAN_1"/>
    <property type="match status" value="1"/>
</dbReference>
<accession>A0A8K0GYC8</accession>
<dbReference type="EMBL" id="VOIH02000007">
    <property type="protein sequence ID" value="KAF3441715.1"/>
    <property type="molecule type" value="Genomic_DNA"/>
</dbReference>
<dbReference type="Pfam" id="PF01453">
    <property type="entry name" value="B_lectin"/>
    <property type="match status" value="1"/>
</dbReference>
<dbReference type="PROSITE" id="PS50948">
    <property type="entry name" value="PAN"/>
    <property type="match status" value="1"/>
</dbReference>
<reference evidence="7" key="1">
    <citation type="submission" date="2020-03" db="EMBL/GenBank/DDBJ databases">
        <title>A high-quality chromosome-level genome assembly of a woody plant with both climbing and erect habits, Rhamnella rubrinervis.</title>
        <authorList>
            <person name="Lu Z."/>
            <person name="Yang Y."/>
            <person name="Zhu X."/>
            <person name="Sun Y."/>
        </authorList>
    </citation>
    <scope>NUCLEOTIDE SEQUENCE</scope>
    <source>
        <strain evidence="7">BYM</strain>
        <tissue evidence="7">Leaf</tissue>
    </source>
</reference>
<sequence>MAVLKLSSICFSFLSCFYMARRINSVSERWATQLLLAAIIVLYAPSVTCSEAAATQELLKGFKATVDPSVSSFQALLRDSTGNLSLGFLKTDGAYVALAVLHLPSSEPIWVADYPTRLARWSGRTQLIFNGSLVISDPHEKVIWSTGTQGDRVLLLNTSNLQIQKLDSDDASSVLWQSFDFPTDTLVENQNFTAKMTLYSSNGQYSMRLGNNFLGLYANFKQGSEQIYWKHRAMEARAKIVDGKGPIYLRINPDGYLGMYQTENQPVDVQPLTSFQRTINGLLRIRLEPDGNLKGYYWDGSKWVLNYQAISDQCELPSACGSYGLCRAGSGCSCLDNRTDHRSGKCLPTEIGDLCGGGVAKNNFRVLRRKGVELPYKELMRYETTLSLEECESSCENNCSCWGALYNNASGFCYPVDYPIQTLVGIGDEAKVGYFKVRKGADREKTKVGFGVGIGVVGGALMILVWIVGFGSYRIWKRRKALKRFLEEEGGVSPGPYKDLGSASFRSLEMCNR</sequence>
<dbReference type="OrthoDB" id="590879at2759"/>
<dbReference type="InterPro" id="IPR000858">
    <property type="entry name" value="S_locus_glycoprot_dom"/>
</dbReference>
<keyword evidence="4" id="KW-0472">Membrane</keyword>
<evidence type="ECO:0000259" key="6">
    <source>
        <dbReference type="PROSITE" id="PS50948"/>
    </source>
</evidence>
<dbReference type="InterPro" id="IPR003609">
    <property type="entry name" value="Pan_app"/>
</dbReference>
<dbReference type="Gene3D" id="2.90.10.10">
    <property type="entry name" value="Bulb-type lectin domain"/>
    <property type="match status" value="2"/>
</dbReference>
<dbReference type="Pfam" id="PF00954">
    <property type="entry name" value="S_locus_glycop"/>
    <property type="match status" value="1"/>
</dbReference>